<dbReference type="SUPFAM" id="SSF47616">
    <property type="entry name" value="GST C-terminal domain-like"/>
    <property type="match status" value="1"/>
</dbReference>
<dbReference type="Gene3D" id="1.20.1050.10">
    <property type="match status" value="1"/>
</dbReference>
<dbReference type="GeneID" id="85311354"/>
<dbReference type="RefSeq" id="XP_060282783.1">
    <property type="nucleotide sequence ID" value="XM_060428167.1"/>
</dbReference>
<dbReference type="Gene3D" id="3.40.30.10">
    <property type="entry name" value="Glutaredoxin"/>
    <property type="match status" value="1"/>
</dbReference>
<protein>
    <submittedName>
        <fullName evidence="4">Glutathione S-transferase</fullName>
    </submittedName>
</protein>
<evidence type="ECO:0000313" key="4">
    <source>
        <dbReference type="EMBL" id="KAK1766570.1"/>
    </source>
</evidence>
<evidence type="ECO:0000259" key="3">
    <source>
        <dbReference type="PROSITE" id="PS50405"/>
    </source>
</evidence>
<sequence>MSAPSDNIASKVKLGDRDPGSTADVTISSDATAATERTPGTDEPWHGKVAPGGVFSPEKDRYHLYIGLFCPFAHRANIARHLKGLQTIIPVTVVKPYPKGDEKGWPGWQFPSSDSEYPGANPDPLFNSKFLHEIYFRADPDYKGRYSVPVLWDKKTNTIVNNESAELLRNLQTGFDTLLPDADAALTLYPAHLRARIDEIAEWMQRDLNMGVYKAGFAKTQEGYDGAVPAVFAALNKLEKLIRHNGGPFVLGAELTELDVRAYATAVRFDAVYVQHFKCNLGTVRHDYPQVNNWLKNLYWNVEGFRATTDFRHIKENYTKSHYDINPLAITPMGPWPDVEEGYEPDVSRVPVGGVKMSRVVELEKQLPPHNL</sequence>
<evidence type="ECO:0000313" key="5">
    <source>
        <dbReference type="Proteomes" id="UP001244011"/>
    </source>
</evidence>
<feature type="region of interest" description="Disordered" evidence="2">
    <location>
        <begin position="1"/>
        <end position="52"/>
    </location>
</feature>
<accession>A0AAJ0BYC2</accession>
<dbReference type="EMBL" id="MU839011">
    <property type="protein sequence ID" value="KAK1766570.1"/>
    <property type="molecule type" value="Genomic_DNA"/>
</dbReference>
<dbReference type="InterPro" id="IPR047047">
    <property type="entry name" value="GST_Omega-like_C"/>
</dbReference>
<gene>
    <name evidence="4" type="ORF">QBC33DRAFT_541480</name>
</gene>
<dbReference type="GO" id="GO:0005737">
    <property type="term" value="C:cytoplasm"/>
    <property type="evidence" value="ECO:0007669"/>
    <property type="project" value="TreeGrafter"/>
</dbReference>
<dbReference type="GO" id="GO:0004364">
    <property type="term" value="F:glutathione transferase activity"/>
    <property type="evidence" value="ECO:0007669"/>
    <property type="project" value="InterPro"/>
</dbReference>
<dbReference type="SFLD" id="SFLDG01148">
    <property type="entry name" value="Xi_(cytGST)"/>
    <property type="match status" value="1"/>
</dbReference>
<dbReference type="PANTHER" id="PTHR32419">
    <property type="entry name" value="GLUTATHIONYL-HYDROQUINONE REDUCTASE"/>
    <property type="match status" value="1"/>
</dbReference>
<dbReference type="AlphaFoldDB" id="A0AAJ0BYC2"/>
<evidence type="ECO:0000256" key="2">
    <source>
        <dbReference type="SAM" id="MobiDB-lite"/>
    </source>
</evidence>
<dbReference type="CDD" id="cd03190">
    <property type="entry name" value="GST_C_Omega_like"/>
    <property type="match status" value="1"/>
</dbReference>
<dbReference type="InterPro" id="IPR004045">
    <property type="entry name" value="Glutathione_S-Trfase_N"/>
</dbReference>
<dbReference type="Pfam" id="PF13410">
    <property type="entry name" value="GST_C_2"/>
    <property type="match status" value="1"/>
</dbReference>
<dbReference type="InterPro" id="IPR036282">
    <property type="entry name" value="Glutathione-S-Trfase_C_sf"/>
</dbReference>
<reference evidence="4" key="1">
    <citation type="submission" date="2023-06" db="EMBL/GenBank/DDBJ databases">
        <title>Genome-scale phylogeny and comparative genomics of the fungal order Sordariales.</title>
        <authorList>
            <consortium name="Lawrence Berkeley National Laboratory"/>
            <person name="Hensen N."/>
            <person name="Bonometti L."/>
            <person name="Westerberg I."/>
            <person name="Brannstrom I.O."/>
            <person name="Guillou S."/>
            <person name="Cros-Aarteil S."/>
            <person name="Calhoun S."/>
            <person name="Haridas S."/>
            <person name="Kuo A."/>
            <person name="Mondo S."/>
            <person name="Pangilinan J."/>
            <person name="Riley R."/>
            <person name="Labutti K."/>
            <person name="Andreopoulos B."/>
            <person name="Lipzen A."/>
            <person name="Chen C."/>
            <person name="Yanf M."/>
            <person name="Daum C."/>
            <person name="Ng V."/>
            <person name="Clum A."/>
            <person name="Steindorff A."/>
            <person name="Ohm R."/>
            <person name="Martin F."/>
            <person name="Silar P."/>
            <person name="Natvig D."/>
            <person name="Lalanne C."/>
            <person name="Gautier V."/>
            <person name="Ament-Velasquez S.L."/>
            <person name="Kruys A."/>
            <person name="Hutchinson M.I."/>
            <person name="Powell A.J."/>
            <person name="Barry K."/>
            <person name="Miller A.N."/>
            <person name="Grigoriev I.V."/>
            <person name="Debuchy R."/>
            <person name="Gladieux P."/>
            <person name="Thoren M.H."/>
            <person name="Johannesson H."/>
        </authorList>
    </citation>
    <scope>NUCLEOTIDE SEQUENCE</scope>
    <source>
        <strain evidence="4">8032-3</strain>
    </source>
</reference>
<comment type="similarity">
    <text evidence="1">Belongs to the GST superfamily.</text>
</comment>
<feature type="compositionally biased region" description="Polar residues" evidence="2">
    <location>
        <begin position="23"/>
        <end position="32"/>
    </location>
</feature>
<dbReference type="InterPro" id="IPR016639">
    <property type="entry name" value="GST_Omega/GSH"/>
</dbReference>
<feature type="domain" description="GST C-terminal" evidence="3">
    <location>
        <begin position="190"/>
        <end position="321"/>
    </location>
</feature>
<comment type="caution">
    <text evidence="4">The sequence shown here is derived from an EMBL/GenBank/DDBJ whole genome shotgun (WGS) entry which is preliminary data.</text>
</comment>
<name>A0AAJ0BYC2_9PEZI</name>
<dbReference type="SUPFAM" id="SSF52833">
    <property type="entry name" value="Thioredoxin-like"/>
    <property type="match status" value="1"/>
</dbReference>
<proteinExistence type="inferred from homology"/>
<dbReference type="PROSITE" id="PS50405">
    <property type="entry name" value="GST_CTER"/>
    <property type="match status" value="1"/>
</dbReference>
<dbReference type="InterPro" id="IPR040079">
    <property type="entry name" value="Glutathione_S-Trfase"/>
</dbReference>
<dbReference type="InterPro" id="IPR010987">
    <property type="entry name" value="Glutathione-S-Trfase_C-like"/>
</dbReference>
<dbReference type="Pfam" id="PF13409">
    <property type="entry name" value="GST_N_2"/>
    <property type="match status" value="1"/>
</dbReference>
<dbReference type="SFLD" id="SFLDS00019">
    <property type="entry name" value="Glutathione_Transferase_(cytos"/>
    <property type="match status" value="1"/>
</dbReference>
<dbReference type="InterPro" id="IPR036249">
    <property type="entry name" value="Thioredoxin-like_sf"/>
</dbReference>
<keyword evidence="5" id="KW-1185">Reference proteome</keyword>
<dbReference type="SFLD" id="SFLDG01206">
    <property type="entry name" value="Xi.1"/>
    <property type="match status" value="1"/>
</dbReference>
<evidence type="ECO:0000256" key="1">
    <source>
        <dbReference type="ARBA" id="ARBA00007409"/>
    </source>
</evidence>
<organism evidence="4 5">
    <name type="scientific">Phialemonium atrogriseum</name>
    <dbReference type="NCBI Taxonomy" id="1093897"/>
    <lineage>
        <taxon>Eukaryota</taxon>
        <taxon>Fungi</taxon>
        <taxon>Dikarya</taxon>
        <taxon>Ascomycota</taxon>
        <taxon>Pezizomycotina</taxon>
        <taxon>Sordariomycetes</taxon>
        <taxon>Sordariomycetidae</taxon>
        <taxon>Cephalothecales</taxon>
        <taxon>Cephalothecaceae</taxon>
        <taxon>Phialemonium</taxon>
    </lineage>
</organism>
<dbReference type="PANTHER" id="PTHR32419:SF23">
    <property type="entry name" value="GLUTATHIONE S-TRANSFERASE (EUROFUNG)"/>
    <property type="match status" value="1"/>
</dbReference>
<dbReference type="Proteomes" id="UP001244011">
    <property type="component" value="Unassembled WGS sequence"/>
</dbReference>